<name>A0ABS8DCC8_9FIRM</name>
<proteinExistence type="predicted"/>
<dbReference type="RefSeq" id="WP_066732187.1">
    <property type="nucleotide sequence ID" value="NZ_JAJCIQ010000001.1"/>
</dbReference>
<gene>
    <name evidence="2" type="ORF">LIZ65_02045</name>
</gene>
<keyword evidence="1" id="KW-1133">Transmembrane helix</keyword>
<comment type="caution">
    <text evidence="2">The sequence shown here is derived from an EMBL/GenBank/DDBJ whole genome shotgun (WGS) entry which is preliminary data.</text>
</comment>
<dbReference type="EMBL" id="JAJCIS010000001">
    <property type="protein sequence ID" value="MCB7386056.1"/>
    <property type="molecule type" value="Genomic_DNA"/>
</dbReference>
<keyword evidence="1" id="KW-0812">Transmembrane</keyword>
<organism evidence="2 3">
    <name type="scientific">Bariatricus massiliensis</name>
    <dbReference type="NCBI Taxonomy" id="1745713"/>
    <lineage>
        <taxon>Bacteria</taxon>
        <taxon>Bacillati</taxon>
        <taxon>Bacillota</taxon>
        <taxon>Clostridia</taxon>
        <taxon>Lachnospirales</taxon>
        <taxon>Lachnospiraceae</taxon>
        <taxon>Bariatricus</taxon>
    </lineage>
</organism>
<evidence type="ECO:0000313" key="2">
    <source>
        <dbReference type="EMBL" id="MCB7386056.1"/>
    </source>
</evidence>
<accession>A0ABS8DCC8</accession>
<keyword evidence="1" id="KW-0472">Membrane</keyword>
<dbReference type="Proteomes" id="UP001299546">
    <property type="component" value="Unassembled WGS sequence"/>
</dbReference>
<feature type="transmembrane region" description="Helical" evidence="1">
    <location>
        <begin position="62"/>
        <end position="82"/>
    </location>
</feature>
<feature type="transmembrane region" description="Helical" evidence="1">
    <location>
        <begin position="30"/>
        <end position="50"/>
    </location>
</feature>
<evidence type="ECO:0000313" key="3">
    <source>
        <dbReference type="Proteomes" id="UP001299546"/>
    </source>
</evidence>
<sequence>MLEIICVIWLWKVNGRNALARGQKPTKYHVLTLVLWFGLESLGTISGMLFFGGTDSDKSFMFAYICGIIGAAAGGFLSYRLALNAPQGDYRPEGQNPYGQGFGGQSPYGQKPYNPYAGQWNQQGAPGNVNPWQEQNQDMLTAPATVRILTEPSFRQDEPVDFYLNGRWVCRLNSGCEYTFLTSSRRNIVTVGNPVEMGDNNVKFIAAAGGYTEIHTQDGRMLPERFKNFTSKPS</sequence>
<keyword evidence="3" id="KW-1185">Reference proteome</keyword>
<protein>
    <submittedName>
        <fullName evidence="2">Uncharacterized protein</fullName>
    </submittedName>
</protein>
<evidence type="ECO:0000256" key="1">
    <source>
        <dbReference type="SAM" id="Phobius"/>
    </source>
</evidence>
<reference evidence="2 3" key="1">
    <citation type="submission" date="2021-10" db="EMBL/GenBank/DDBJ databases">
        <title>Collection of gut derived symbiotic bacterial strains cultured from healthy donors.</title>
        <authorList>
            <person name="Lin H."/>
            <person name="Littmann E."/>
            <person name="Kohout C."/>
            <person name="Pamer E.G."/>
        </authorList>
    </citation>
    <scope>NUCLEOTIDE SEQUENCE [LARGE SCALE GENOMIC DNA]</scope>
    <source>
        <strain evidence="2 3">DFI.1.165</strain>
    </source>
</reference>